<gene>
    <name evidence="3" type="ORF">DF947_08390</name>
</gene>
<evidence type="ECO:0000256" key="2">
    <source>
        <dbReference type="SAM" id="SignalP"/>
    </source>
</evidence>
<comment type="caution">
    <text evidence="3">The sequence shown here is derived from an EMBL/GenBank/DDBJ whole genome shotgun (WGS) entry which is preliminary data.</text>
</comment>
<feature type="region of interest" description="Disordered" evidence="1">
    <location>
        <begin position="27"/>
        <end position="72"/>
    </location>
</feature>
<keyword evidence="2" id="KW-0732">Signal</keyword>
<proteinExistence type="predicted"/>
<feature type="chain" id="PRO_5016396248" evidence="2">
    <location>
        <begin position="20"/>
        <end position="497"/>
    </location>
</feature>
<keyword evidence="4" id="KW-1185">Reference proteome</keyword>
<name>A0A317F183_9SPHI</name>
<evidence type="ECO:0000313" key="4">
    <source>
        <dbReference type="Proteomes" id="UP000245391"/>
    </source>
</evidence>
<dbReference type="Proteomes" id="UP000245391">
    <property type="component" value="Unassembled WGS sequence"/>
</dbReference>
<dbReference type="AlphaFoldDB" id="A0A317F183"/>
<sequence>MSKHILTYLFLILALSASAQVTPVKPPIKKTVPKPPPPPKKPAIRFTPPKIKKDTYRYETPPPPPKYSGSMSIGAPPMVMESAEETKFRNERICTTCDTLKLEANVPHIIIYDVKWMSSPDTRSYSNQPTQSDLSKDYYALSGLNKREWDELHRNFPEEKYKYQYVFRNTLIETPNTKKQTLNLLDRQIRHTGFLFWSGNENDSTVHRTKMVQLTELVAEKIHDSKTSSYYRNFKKDSLIIENYQNTVNPSEKLKDNMNFFLEKEMFNEAVVPFQFTDLTGVSKIIIQSVQEADKRVTYVFNKNNQLIKIFEDRRDSTTITYKNGLPDVAVRQGQTFKFYYQNDLVIMKEKNYLSVFKLANKVFFDVERYKINKDDYSNMVLRNSDSKIVNEKCLESTGTESKKFEASICYNNTNWELPVKVIRKDLLYDKVIETNSTYSKNGLGNLVLESSNPYRSRKYEFTLQNNKFTSISSYSKRDGNEYGEPYVLNVTYGYFK</sequence>
<feature type="signal peptide" evidence="2">
    <location>
        <begin position="1"/>
        <end position="19"/>
    </location>
</feature>
<dbReference type="OrthoDB" id="748322at2"/>
<protein>
    <submittedName>
        <fullName evidence="3">Uncharacterized protein</fullName>
    </submittedName>
</protein>
<organism evidence="3 4">
    <name type="scientific">Pedobacter paludis</name>
    <dbReference type="NCBI Taxonomy" id="2203212"/>
    <lineage>
        <taxon>Bacteria</taxon>
        <taxon>Pseudomonadati</taxon>
        <taxon>Bacteroidota</taxon>
        <taxon>Sphingobacteriia</taxon>
        <taxon>Sphingobacteriales</taxon>
        <taxon>Sphingobacteriaceae</taxon>
        <taxon>Pedobacter</taxon>
    </lineage>
</organism>
<evidence type="ECO:0000313" key="3">
    <source>
        <dbReference type="EMBL" id="PWS31807.1"/>
    </source>
</evidence>
<dbReference type="EMBL" id="QGNY01000003">
    <property type="protein sequence ID" value="PWS31807.1"/>
    <property type="molecule type" value="Genomic_DNA"/>
</dbReference>
<evidence type="ECO:0000256" key="1">
    <source>
        <dbReference type="SAM" id="MobiDB-lite"/>
    </source>
</evidence>
<reference evidence="4" key="1">
    <citation type="submission" date="2018-05" db="EMBL/GenBank/DDBJ databases">
        <title>Pedobacter paludis sp. nov., isolated from wetland soil.</title>
        <authorList>
            <person name="Zhang Y."/>
        </authorList>
    </citation>
    <scope>NUCLEOTIDE SEQUENCE [LARGE SCALE GENOMIC DNA]</scope>
    <source>
        <strain evidence="4">R-8</strain>
    </source>
</reference>
<accession>A0A317F183</accession>
<dbReference type="RefSeq" id="WP_109929279.1">
    <property type="nucleotide sequence ID" value="NZ_QGNY01000003.1"/>
</dbReference>